<evidence type="ECO:0000313" key="2">
    <source>
        <dbReference type="Proteomes" id="UP001234989"/>
    </source>
</evidence>
<dbReference type="AlphaFoldDB" id="A0AAF0PSV9"/>
<dbReference type="EMBL" id="CP133612">
    <property type="protein sequence ID" value="WMV09290.1"/>
    <property type="molecule type" value="Genomic_DNA"/>
</dbReference>
<organism evidence="1 2">
    <name type="scientific">Solanum verrucosum</name>
    <dbReference type="NCBI Taxonomy" id="315347"/>
    <lineage>
        <taxon>Eukaryota</taxon>
        <taxon>Viridiplantae</taxon>
        <taxon>Streptophyta</taxon>
        <taxon>Embryophyta</taxon>
        <taxon>Tracheophyta</taxon>
        <taxon>Spermatophyta</taxon>
        <taxon>Magnoliopsida</taxon>
        <taxon>eudicotyledons</taxon>
        <taxon>Gunneridae</taxon>
        <taxon>Pentapetalae</taxon>
        <taxon>asterids</taxon>
        <taxon>lamiids</taxon>
        <taxon>Solanales</taxon>
        <taxon>Solanaceae</taxon>
        <taxon>Solanoideae</taxon>
        <taxon>Solaneae</taxon>
        <taxon>Solanum</taxon>
    </lineage>
</organism>
<sequence>MTQLQKQMPSLTHLDPLSLHPYLESHGSYVTRIDLFPQCIPMHIFHAIRWKRCIIGRH</sequence>
<protein>
    <submittedName>
        <fullName evidence="1">Uncharacterized protein</fullName>
    </submittedName>
</protein>
<accession>A0AAF0PSV9</accession>
<dbReference type="Proteomes" id="UP001234989">
    <property type="component" value="Chromosome 1"/>
</dbReference>
<evidence type="ECO:0000313" key="1">
    <source>
        <dbReference type="EMBL" id="WMV09290.1"/>
    </source>
</evidence>
<gene>
    <name evidence="1" type="ORF">MTR67_002675</name>
</gene>
<proteinExistence type="predicted"/>
<keyword evidence="2" id="KW-1185">Reference proteome</keyword>
<reference evidence="1" key="1">
    <citation type="submission" date="2023-08" db="EMBL/GenBank/DDBJ databases">
        <title>A de novo genome assembly of Solanum verrucosum Schlechtendal, a Mexican diploid species geographically isolated from the other diploid A-genome species in potato relatives.</title>
        <authorList>
            <person name="Hosaka K."/>
        </authorList>
    </citation>
    <scope>NUCLEOTIDE SEQUENCE</scope>
    <source>
        <tissue evidence="1">Young leaves</tissue>
    </source>
</reference>
<name>A0AAF0PSV9_SOLVR</name>